<sequence>MNPSPEDASIHTFEGYFGQGRLIQHPSGSHLLLASTLISPSGLDKLDIQAGLPQFRYRNPVHGGPAFAGMVWFYPGGQRFISRAGHVFQSTADRSTDLAYLFSLRAPEGEFQTLGFSHITVAPRRGRILGVYDMGVYRFAHQSGTAPEVWHYSMNNELLHRDTLRTFLPDPDGQRLVAQKMDVVLSFLSPDQQQLYLLEASYPQERQPESRHFFPENAHWSLRSIPVR</sequence>
<dbReference type="Proteomes" id="UP000005551">
    <property type="component" value="Unassembled WGS sequence"/>
</dbReference>
<comment type="caution">
    <text evidence="1">The sequence shown here is derived from an EMBL/GenBank/DDBJ whole genome shotgun (WGS) entry which is preliminary data.</text>
</comment>
<evidence type="ECO:0000313" key="1">
    <source>
        <dbReference type="EMBL" id="EIM76065.1"/>
    </source>
</evidence>
<dbReference type="AlphaFoldDB" id="I5C2L3"/>
<accession>I5C2L3</accession>
<dbReference type="EMBL" id="AJYA01000024">
    <property type="protein sequence ID" value="EIM76065.1"/>
    <property type="molecule type" value="Genomic_DNA"/>
</dbReference>
<evidence type="ECO:0000313" key="2">
    <source>
        <dbReference type="Proteomes" id="UP000005551"/>
    </source>
</evidence>
<dbReference type="RefSeq" id="WP_009055474.1">
    <property type="nucleotide sequence ID" value="NZ_AJYA01000024.1"/>
</dbReference>
<gene>
    <name evidence="1" type="ORF">A3SI_11949</name>
</gene>
<reference evidence="1 2" key="1">
    <citation type="submission" date="2012-05" db="EMBL/GenBank/DDBJ databases">
        <title>Genome sequence of Nitritalea halalkaliphila LW7.</title>
        <authorList>
            <person name="Jangir P.K."/>
            <person name="Singh A."/>
            <person name="Shivaji S."/>
            <person name="Sharma R."/>
        </authorList>
    </citation>
    <scope>NUCLEOTIDE SEQUENCE [LARGE SCALE GENOMIC DNA]</scope>
    <source>
        <strain evidence="1 2">LW7</strain>
    </source>
</reference>
<dbReference type="STRING" id="1189621.A3SI_11949"/>
<organism evidence="1 2">
    <name type="scientific">Nitritalea halalkaliphila LW7</name>
    <dbReference type="NCBI Taxonomy" id="1189621"/>
    <lineage>
        <taxon>Bacteria</taxon>
        <taxon>Pseudomonadati</taxon>
        <taxon>Bacteroidota</taxon>
        <taxon>Cytophagia</taxon>
        <taxon>Cytophagales</taxon>
        <taxon>Cyclobacteriaceae</taxon>
        <taxon>Nitritalea</taxon>
    </lineage>
</organism>
<dbReference type="OrthoDB" id="1113138at2"/>
<proteinExistence type="predicted"/>
<protein>
    <submittedName>
        <fullName evidence="1">Uncharacterized protein</fullName>
    </submittedName>
</protein>
<keyword evidence="2" id="KW-1185">Reference proteome</keyword>
<name>I5C2L3_9BACT</name>